<proteinExistence type="predicted"/>
<feature type="transmembrane region" description="Helical" evidence="10">
    <location>
        <begin position="269"/>
        <end position="300"/>
    </location>
</feature>
<feature type="transmembrane region" description="Helical" evidence="10">
    <location>
        <begin position="383"/>
        <end position="405"/>
    </location>
</feature>
<feature type="transmembrane region" description="Helical" evidence="10">
    <location>
        <begin position="161"/>
        <end position="181"/>
    </location>
</feature>
<dbReference type="GO" id="GO:1902600">
    <property type="term" value="P:proton transmembrane transport"/>
    <property type="evidence" value="ECO:0007669"/>
    <property type="project" value="InterPro"/>
</dbReference>
<evidence type="ECO:0000256" key="1">
    <source>
        <dbReference type="ARBA" id="ARBA00004141"/>
    </source>
</evidence>
<feature type="transmembrane region" description="Helical" evidence="10">
    <location>
        <begin position="193"/>
        <end position="217"/>
    </location>
</feature>
<dbReference type="EMBL" id="PFLC01000010">
    <property type="protein sequence ID" value="PIY63326.1"/>
    <property type="molecule type" value="Genomic_DNA"/>
</dbReference>
<keyword evidence="7" id="KW-0406">Ion transport</keyword>
<evidence type="ECO:0000256" key="9">
    <source>
        <dbReference type="ARBA" id="ARBA00023201"/>
    </source>
</evidence>
<name>A0A2M7QC10_9BACT</name>
<evidence type="ECO:0000256" key="6">
    <source>
        <dbReference type="ARBA" id="ARBA00023053"/>
    </source>
</evidence>
<dbReference type="InterPro" id="IPR006153">
    <property type="entry name" value="Cation/H_exchanger_TM"/>
</dbReference>
<evidence type="ECO:0000256" key="5">
    <source>
        <dbReference type="ARBA" id="ARBA00022989"/>
    </source>
</evidence>
<feature type="transmembrane region" description="Helical" evidence="10">
    <location>
        <begin position="353"/>
        <end position="371"/>
    </location>
</feature>
<reference evidence="14" key="1">
    <citation type="submission" date="2017-09" db="EMBL/GenBank/DDBJ databases">
        <title>Depth-based differentiation of microbial function through sediment-hosted aquifers and enrichment of novel symbionts in the deep terrestrial subsurface.</title>
        <authorList>
            <person name="Probst A.J."/>
            <person name="Ladd B."/>
            <person name="Jarett J.K."/>
            <person name="Geller-Mcgrath D.E."/>
            <person name="Sieber C.M.K."/>
            <person name="Emerson J.B."/>
            <person name="Anantharaman K."/>
            <person name="Thomas B.C."/>
            <person name="Malmstrom R."/>
            <person name="Stieglmeier M."/>
            <person name="Klingl A."/>
            <person name="Woyke T."/>
            <person name="Ryan C.M."/>
            <person name="Banfield J.F."/>
        </authorList>
    </citation>
    <scope>NUCLEOTIDE SEQUENCE [LARGE SCALE GENOMIC DNA]</scope>
</reference>
<organism evidence="13 14">
    <name type="scientific">Candidatus Uhrbacteria bacterium CG_4_10_14_0_8_um_filter_58_22</name>
    <dbReference type="NCBI Taxonomy" id="1975029"/>
    <lineage>
        <taxon>Bacteria</taxon>
        <taxon>Candidatus Uhriibacteriota</taxon>
    </lineage>
</organism>
<evidence type="ECO:0000256" key="11">
    <source>
        <dbReference type="SAM" id="SignalP"/>
    </source>
</evidence>
<dbReference type="AlphaFoldDB" id="A0A2M7QC10"/>
<dbReference type="GO" id="GO:0016020">
    <property type="term" value="C:membrane"/>
    <property type="evidence" value="ECO:0007669"/>
    <property type="project" value="UniProtKB-SubCell"/>
</dbReference>
<dbReference type="Pfam" id="PF00999">
    <property type="entry name" value="Na_H_Exchanger"/>
    <property type="match status" value="2"/>
</dbReference>
<comment type="caution">
    <text evidence="13">The sequence shown here is derived from an EMBL/GenBank/DDBJ whole genome shotgun (WGS) entry which is preliminary data.</text>
</comment>
<feature type="chain" id="PRO_5014811891" evidence="11">
    <location>
        <begin position="25"/>
        <end position="478"/>
    </location>
</feature>
<evidence type="ECO:0000313" key="13">
    <source>
        <dbReference type="EMBL" id="PIY63326.1"/>
    </source>
</evidence>
<evidence type="ECO:0000256" key="2">
    <source>
        <dbReference type="ARBA" id="ARBA00022448"/>
    </source>
</evidence>
<keyword evidence="11" id="KW-0732">Signal</keyword>
<dbReference type="PANTHER" id="PTHR43562">
    <property type="entry name" value="NAPA-TYPE SODIUM/HYDROGEN ANTIPORTER"/>
    <property type="match status" value="1"/>
</dbReference>
<evidence type="ECO:0000256" key="10">
    <source>
        <dbReference type="SAM" id="Phobius"/>
    </source>
</evidence>
<gene>
    <name evidence="13" type="ORF">COY93_00810</name>
</gene>
<feature type="transmembrane region" description="Helical" evidence="10">
    <location>
        <begin position="99"/>
        <end position="117"/>
    </location>
</feature>
<dbReference type="GO" id="GO:0006814">
    <property type="term" value="P:sodium ion transport"/>
    <property type="evidence" value="ECO:0007669"/>
    <property type="project" value="UniProtKB-KW"/>
</dbReference>
<accession>A0A2M7QC10</accession>
<dbReference type="PANTHER" id="PTHR43562:SF3">
    <property type="entry name" value="SODIUM ION_PROTON EXCHANGER (EUROFUNG)"/>
    <property type="match status" value="1"/>
</dbReference>
<feature type="domain" description="Cation/H+ exchanger transmembrane" evidence="12">
    <location>
        <begin position="346"/>
        <end position="464"/>
    </location>
</feature>
<evidence type="ECO:0000256" key="7">
    <source>
        <dbReference type="ARBA" id="ARBA00023065"/>
    </source>
</evidence>
<keyword evidence="9" id="KW-0739">Sodium transport</keyword>
<keyword evidence="2" id="KW-0813">Transport</keyword>
<feature type="transmembrane region" description="Helical" evidence="10">
    <location>
        <begin position="129"/>
        <end position="149"/>
    </location>
</feature>
<protein>
    <submittedName>
        <fullName evidence="13">Cation:proton antiporter</fullName>
    </submittedName>
</protein>
<dbReference type="Proteomes" id="UP000230973">
    <property type="component" value="Unassembled WGS sequence"/>
</dbReference>
<feature type="transmembrane region" description="Helical" evidence="10">
    <location>
        <begin position="229"/>
        <end position="249"/>
    </location>
</feature>
<evidence type="ECO:0000256" key="4">
    <source>
        <dbReference type="ARBA" id="ARBA00022692"/>
    </source>
</evidence>
<feature type="transmembrane region" description="Helical" evidence="10">
    <location>
        <begin position="443"/>
        <end position="465"/>
    </location>
</feature>
<comment type="subcellular location">
    <subcellularLocation>
        <location evidence="1">Membrane</location>
        <topology evidence="1">Multi-pass membrane protein</topology>
    </subcellularLocation>
</comment>
<keyword evidence="8 10" id="KW-0472">Membrane</keyword>
<keyword evidence="3" id="KW-0050">Antiport</keyword>
<evidence type="ECO:0000256" key="3">
    <source>
        <dbReference type="ARBA" id="ARBA00022449"/>
    </source>
</evidence>
<evidence type="ECO:0000256" key="8">
    <source>
        <dbReference type="ARBA" id="ARBA00023136"/>
    </source>
</evidence>
<keyword evidence="5 10" id="KW-1133">Transmembrane helix</keyword>
<keyword evidence="6" id="KW-0915">Sodium</keyword>
<feature type="domain" description="Cation/H+ exchanger transmembrane" evidence="12">
    <location>
        <begin position="52"/>
        <end position="303"/>
    </location>
</feature>
<evidence type="ECO:0000313" key="14">
    <source>
        <dbReference type="Proteomes" id="UP000230973"/>
    </source>
</evidence>
<dbReference type="GO" id="GO:0015297">
    <property type="term" value="F:antiporter activity"/>
    <property type="evidence" value="ECO:0007669"/>
    <property type="project" value="UniProtKB-KW"/>
</dbReference>
<feature type="transmembrane region" description="Helical" evidence="10">
    <location>
        <begin position="40"/>
        <end position="61"/>
    </location>
</feature>
<feature type="transmembrane region" description="Helical" evidence="10">
    <location>
        <begin position="73"/>
        <end position="93"/>
    </location>
</feature>
<keyword evidence="4 10" id="KW-0812">Transmembrane</keyword>
<dbReference type="Gene3D" id="1.20.1530.20">
    <property type="match status" value="2"/>
</dbReference>
<sequence>MNLKRTLAAAAAGLGLLLPTVALAAEHAAETAPESGHGNQAITLIFFLFVMLMFARIGALMEHIGQPAVLGELLMGVLLGALAFVPGLGFIDGLKGQEFIALVAELGVIILLFRTGLESNLREMKSIGMKAVLVAIVGVILPFVGGYFASKLLIPGLEGNAYLFIGATLTATSVGITARVFKDLNVLATKEAQIVLGAAVFDDILGLLILAVVSGIVSGGHVSVGEVAWISAKAFIFLVVSIALGQLLAKRIGRLFSKIHSGIGMKMALALLFCGVYSYGAAVLAGLAPIVGAFAAGLVLDPTHFEDFVAPALAGKLRTWTERLKINDPEIAAIKKEMTEEAKHEEHMHVENLIEQIGWFFMPIFFVYTGMQVNLETFLNPKVLGIGLAITAVAFVGKIATGWVVGRGLNHAMIGFGMIPRGEVGLIFANVGKQLGVVSDETFSIVVIMVILSTLLTPPILGVIIKRQNARAAAAPAN</sequence>
<evidence type="ECO:0000259" key="12">
    <source>
        <dbReference type="Pfam" id="PF00999"/>
    </source>
</evidence>
<dbReference type="InterPro" id="IPR038770">
    <property type="entry name" value="Na+/solute_symporter_sf"/>
</dbReference>
<feature type="signal peptide" evidence="11">
    <location>
        <begin position="1"/>
        <end position="24"/>
    </location>
</feature>